<comment type="subcellular location">
    <subcellularLocation>
        <location evidence="1">Nucleus membrane</location>
        <topology evidence="1">Multi-pass membrane protein</topology>
    </subcellularLocation>
</comment>
<sequence>MGRGSGRGSGPRRRAGPRLQEAARAVLDSPRHANRLLELLESLESEVEEEVVAGIAACSGLFSSLVRRGAIHGGALPAEEEEDAVAGAECSAEEKYEQWLRHRYNDCTTQLLQLLSHDSSDVRELALCALMKLVQTEGHHPLGNQKTSSAGNFPYPLFKAVLDRLLEEETPSQLLGRFQEFLQHHDTGLHTLTALRSRLRTVAATTAQGPGPGLQEKAFLLLTAVQMPLEKTELSLLVKGDDKTETKVTDIKEHRKVFENTWLELLKHKLPQGLYKRVLVILHDRVMPHMRKPPLLMDFLKASYDIGGAVSLLALNGLFVLIHQYNLEYPDFYKKLYSLLEPSIFHVKYRARFFHLADLFLSSTHLPAYLVLAFVKRLSRLSLTAPPHALLLLLPFIGNLVRRHPSSRVLLHRAAAGLADVTSDPYAMEEEDPAKSGASDSSLWEIQSLQRHYHPDVATAATALTRPLSDVEEDLSPLLELSSTELFEREVKKKIKNVPLEFELPQGLLGKKGDTLTSRWTL</sequence>
<accession>A0AAJ7TVK8</accession>
<evidence type="ECO:0000256" key="1">
    <source>
        <dbReference type="ARBA" id="ARBA00004232"/>
    </source>
</evidence>
<feature type="domain" description="CCAAT-binding factor" evidence="5">
    <location>
        <begin position="311"/>
        <end position="461"/>
    </location>
</feature>
<evidence type="ECO:0000313" key="7">
    <source>
        <dbReference type="RefSeq" id="XP_032823815.1"/>
    </source>
</evidence>
<dbReference type="Pfam" id="PF03914">
    <property type="entry name" value="CBF"/>
    <property type="match status" value="1"/>
</dbReference>
<dbReference type="CTD" id="79050"/>
<organism evidence="6 7">
    <name type="scientific">Petromyzon marinus</name>
    <name type="common">Sea lamprey</name>
    <dbReference type="NCBI Taxonomy" id="7757"/>
    <lineage>
        <taxon>Eukaryota</taxon>
        <taxon>Metazoa</taxon>
        <taxon>Chordata</taxon>
        <taxon>Craniata</taxon>
        <taxon>Vertebrata</taxon>
        <taxon>Cyclostomata</taxon>
        <taxon>Hyperoartia</taxon>
        <taxon>Petromyzontiformes</taxon>
        <taxon>Petromyzontidae</taxon>
        <taxon>Petromyzon</taxon>
    </lineage>
</organism>
<dbReference type="PANTHER" id="PTHR12455:SF0">
    <property type="entry name" value="NUCLEOLAR COMPLEX PROTEIN 4 HOMOLOG"/>
    <property type="match status" value="1"/>
</dbReference>
<dbReference type="AlphaFoldDB" id="A0AAJ7TVK8"/>
<keyword evidence="4" id="KW-1133">Transmembrane helix</keyword>
<keyword evidence="4" id="KW-0472">Membrane</keyword>
<gene>
    <name evidence="7" type="primary">NOC4L</name>
</gene>
<dbReference type="InterPro" id="IPR027193">
    <property type="entry name" value="Noc4"/>
</dbReference>
<dbReference type="GO" id="GO:0032040">
    <property type="term" value="C:small-subunit processome"/>
    <property type="evidence" value="ECO:0007669"/>
    <property type="project" value="TreeGrafter"/>
</dbReference>
<evidence type="ECO:0000256" key="2">
    <source>
        <dbReference type="ARBA" id="ARBA00007797"/>
    </source>
</evidence>
<keyword evidence="3" id="KW-0812">Transmembrane</keyword>
<dbReference type="InterPro" id="IPR005612">
    <property type="entry name" value="CCAAT-binding_factor"/>
</dbReference>
<dbReference type="GO" id="GO:0030692">
    <property type="term" value="C:Noc4p-Nop14p complex"/>
    <property type="evidence" value="ECO:0007669"/>
    <property type="project" value="TreeGrafter"/>
</dbReference>
<dbReference type="PANTHER" id="PTHR12455">
    <property type="entry name" value="NUCLEOLAR COMPLEX PROTEIN 4"/>
    <property type="match status" value="1"/>
</dbReference>
<dbReference type="SUPFAM" id="SSF48371">
    <property type="entry name" value="ARM repeat"/>
    <property type="match status" value="1"/>
</dbReference>
<keyword evidence="6" id="KW-1185">Reference proteome</keyword>
<evidence type="ECO:0000313" key="6">
    <source>
        <dbReference type="Proteomes" id="UP001318040"/>
    </source>
</evidence>
<comment type="similarity">
    <text evidence="2">Belongs to the CBF/MAK21 family.</text>
</comment>
<evidence type="ECO:0000259" key="5">
    <source>
        <dbReference type="Pfam" id="PF03914"/>
    </source>
</evidence>
<dbReference type="Proteomes" id="UP001318040">
    <property type="component" value="Chromosome 38"/>
</dbReference>
<evidence type="ECO:0000256" key="4">
    <source>
        <dbReference type="ARBA" id="ARBA00022989"/>
    </source>
</evidence>
<evidence type="ECO:0000256" key="3">
    <source>
        <dbReference type="ARBA" id="ARBA00022692"/>
    </source>
</evidence>
<dbReference type="GO" id="GO:0031965">
    <property type="term" value="C:nuclear membrane"/>
    <property type="evidence" value="ECO:0007669"/>
    <property type="project" value="UniProtKB-SubCell"/>
</dbReference>
<dbReference type="RefSeq" id="XP_032823815.1">
    <property type="nucleotide sequence ID" value="XM_032967924.1"/>
</dbReference>
<name>A0AAJ7TVK8_PETMA</name>
<dbReference type="KEGG" id="pmrn:116950255"/>
<dbReference type="GO" id="GO:0042254">
    <property type="term" value="P:ribosome biogenesis"/>
    <property type="evidence" value="ECO:0007669"/>
    <property type="project" value="InterPro"/>
</dbReference>
<dbReference type="InterPro" id="IPR016024">
    <property type="entry name" value="ARM-type_fold"/>
</dbReference>
<protein>
    <submittedName>
        <fullName evidence="7">Nucleolar complex protein 4 homolog</fullName>
    </submittedName>
</protein>
<reference evidence="7" key="1">
    <citation type="submission" date="2025-08" db="UniProtKB">
        <authorList>
            <consortium name="RefSeq"/>
        </authorList>
    </citation>
    <scope>IDENTIFICATION</scope>
    <source>
        <tissue evidence="7">Sperm</tissue>
    </source>
</reference>
<proteinExistence type="inferred from homology"/>